<dbReference type="EMBL" id="CP082237">
    <property type="protein sequence ID" value="QZT33675.1"/>
    <property type="molecule type" value="Genomic_DNA"/>
</dbReference>
<proteinExistence type="predicted"/>
<dbReference type="RefSeq" id="WP_222822749.1">
    <property type="nucleotide sequence ID" value="NZ_CP082237.1"/>
</dbReference>
<dbReference type="AlphaFoldDB" id="A0A8X8I3D9"/>
<organism evidence="1 2">
    <name type="scientific">Caldalkalibacillus thermarum (strain TA2.A1)</name>
    <dbReference type="NCBI Taxonomy" id="986075"/>
    <lineage>
        <taxon>Bacteria</taxon>
        <taxon>Bacillati</taxon>
        <taxon>Bacillota</taxon>
        <taxon>Bacilli</taxon>
        <taxon>Bacillales</taxon>
        <taxon>Bacillaceae</taxon>
        <taxon>Caldalkalibacillus</taxon>
    </lineage>
</organism>
<dbReference type="KEGG" id="cthu:HUR95_15845"/>
<dbReference type="Proteomes" id="UP000825179">
    <property type="component" value="Chromosome"/>
</dbReference>
<sequence>MILIKRLERDGIDAVKAFFLVAANDEKELREVLKRYPLDGVKPTPSAYDCTGRFFCDPAEIRKVCDGRFFVKINGYYDV</sequence>
<keyword evidence="2" id="KW-1185">Reference proteome</keyword>
<gene>
    <name evidence="1" type="ORF">HUR95_15845</name>
</gene>
<reference evidence="1 2" key="1">
    <citation type="journal article" date="2020" name="Extremophiles">
        <title>Genomic analysis of Caldalkalibacillus thermarum TA2.A1 reveals aerobic alkaliphilic metabolism and evolutionary hallmarks linking alkaliphilic bacteria and plant life.</title>
        <authorList>
            <person name="de Jong S.I."/>
            <person name="van den Broek M.A."/>
            <person name="Merkel A.Y."/>
            <person name="de la Torre Cortes P."/>
            <person name="Kalamorz F."/>
            <person name="Cook G.M."/>
            <person name="van Loosdrecht M.C.M."/>
            <person name="McMillan D.G.G."/>
        </authorList>
    </citation>
    <scope>NUCLEOTIDE SEQUENCE [LARGE SCALE GENOMIC DNA]</scope>
    <source>
        <strain evidence="1 2">TA2.A1</strain>
    </source>
</reference>
<accession>A0A8X8I3D9</accession>
<protein>
    <submittedName>
        <fullName evidence="1">Uncharacterized protein</fullName>
    </submittedName>
</protein>
<evidence type="ECO:0000313" key="1">
    <source>
        <dbReference type="EMBL" id="QZT33675.1"/>
    </source>
</evidence>
<evidence type="ECO:0000313" key="2">
    <source>
        <dbReference type="Proteomes" id="UP000825179"/>
    </source>
</evidence>
<name>A0A8X8I3D9_CALTT</name>